<dbReference type="InterPro" id="IPR051910">
    <property type="entry name" value="ComF/GntX_DNA_util-trans"/>
</dbReference>
<evidence type="ECO:0000313" key="4">
    <source>
        <dbReference type="EMBL" id="NYJ78959.1"/>
    </source>
</evidence>
<sequence>MSCAAGPPRSPRSRRPARGAWAWSVRRLLREVAGVISPVWCAGCGREDVVLCGDCGELLRDLTRRPFRAEEQALALPLVPPAGGGEGADVELVALPAVSASRYEGLVARTVLAYKDHEVTGLARVLAPALHGAVTGACAQLHPASAPLLVCPPSTPAARLRRSHRPVEHLLGACGLRPASGLVAPTKSAALRSLLPGAGQKARGMGARRRALRGTLRITAAGRRILPGTEVILVDDVLTTGATLHELHRALAGAGAVVRGAAVLAASRRRSPGAEGSGRAASACRPTPRSSSGSARDE</sequence>
<reference evidence="4 5" key="1">
    <citation type="submission" date="2020-07" db="EMBL/GenBank/DDBJ databases">
        <title>Sequencing the genomes of 1000 actinobacteria strains.</title>
        <authorList>
            <person name="Klenk H.-P."/>
        </authorList>
    </citation>
    <scope>NUCLEOTIDE SEQUENCE [LARGE SCALE GENOMIC DNA]</scope>
    <source>
        <strain evidence="4 5">DSM 15475</strain>
    </source>
</reference>
<dbReference type="RefSeq" id="WP_179542244.1">
    <property type="nucleotide sequence ID" value="NZ_BAAALL010000001.1"/>
</dbReference>
<dbReference type="AlphaFoldDB" id="A0A7Z0GMX2"/>
<feature type="domain" description="Phosphoribosyltransferase" evidence="3">
    <location>
        <begin position="222"/>
        <end position="268"/>
    </location>
</feature>
<evidence type="ECO:0000313" key="5">
    <source>
        <dbReference type="Proteomes" id="UP000535437"/>
    </source>
</evidence>
<accession>A0A7Z0GMX2</accession>
<dbReference type="PANTHER" id="PTHR47505:SF1">
    <property type="entry name" value="DNA UTILIZATION PROTEIN YHGH"/>
    <property type="match status" value="1"/>
</dbReference>
<feature type="region of interest" description="Disordered" evidence="2">
    <location>
        <begin position="267"/>
        <end position="298"/>
    </location>
</feature>
<proteinExistence type="inferred from homology"/>
<dbReference type="Proteomes" id="UP000535437">
    <property type="component" value="Unassembled WGS sequence"/>
</dbReference>
<dbReference type="Gene3D" id="3.40.50.2020">
    <property type="match status" value="1"/>
</dbReference>
<dbReference type="InterPro" id="IPR029057">
    <property type="entry name" value="PRTase-like"/>
</dbReference>
<protein>
    <submittedName>
        <fullName evidence="4">Putative amidophosphoribosyltransferase</fullName>
    </submittedName>
</protein>
<dbReference type="SUPFAM" id="SSF53271">
    <property type="entry name" value="PRTase-like"/>
    <property type="match status" value="1"/>
</dbReference>
<name>A0A7Z0GMX2_9MICC</name>
<dbReference type="GO" id="GO:0016757">
    <property type="term" value="F:glycosyltransferase activity"/>
    <property type="evidence" value="ECO:0007669"/>
    <property type="project" value="UniProtKB-KW"/>
</dbReference>
<comment type="caution">
    <text evidence="4">The sequence shown here is derived from an EMBL/GenBank/DDBJ whole genome shotgun (WGS) entry which is preliminary data.</text>
</comment>
<evidence type="ECO:0000256" key="2">
    <source>
        <dbReference type="SAM" id="MobiDB-lite"/>
    </source>
</evidence>
<evidence type="ECO:0000256" key="1">
    <source>
        <dbReference type="ARBA" id="ARBA00008007"/>
    </source>
</evidence>
<organism evidence="4 5">
    <name type="scientific">Nesterenkonia xinjiangensis</name>
    <dbReference type="NCBI Taxonomy" id="225327"/>
    <lineage>
        <taxon>Bacteria</taxon>
        <taxon>Bacillati</taxon>
        <taxon>Actinomycetota</taxon>
        <taxon>Actinomycetes</taxon>
        <taxon>Micrococcales</taxon>
        <taxon>Micrococcaceae</taxon>
        <taxon>Nesterenkonia</taxon>
    </lineage>
</organism>
<keyword evidence="4" id="KW-0808">Transferase</keyword>
<dbReference type="InterPro" id="IPR000836">
    <property type="entry name" value="PRTase_dom"/>
</dbReference>
<keyword evidence="4" id="KW-0328">Glycosyltransferase</keyword>
<dbReference type="EMBL" id="JACCFY010000001">
    <property type="protein sequence ID" value="NYJ78959.1"/>
    <property type="molecule type" value="Genomic_DNA"/>
</dbReference>
<dbReference type="Pfam" id="PF00156">
    <property type="entry name" value="Pribosyltran"/>
    <property type="match status" value="1"/>
</dbReference>
<dbReference type="CDD" id="cd06223">
    <property type="entry name" value="PRTases_typeI"/>
    <property type="match status" value="1"/>
</dbReference>
<evidence type="ECO:0000259" key="3">
    <source>
        <dbReference type="Pfam" id="PF00156"/>
    </source>
</evidence>
<feature type="compositionally biased region" description="Polar residues" evidence="2">
    <location>
        <begin position="288"/>
        <end position="298"/>
    </location>
</feature>
<gene>
    <name evidence="4" type="ORF">HNR09_002370</name>
</gene>
<comment type="similarity">
    <text evidence="1">Belongs to the ComF/GntX family.</text>
</comment>
<keyword evidence="5" id="KW-1185">Reference proteome</keyword>
<dbReference type="PANTHER" id="PTHR47505">
    <property type="entry name" value="DNA UTILIZATION PROTEIN YHGH"/>
    <property type="match status" value="1"/>
</dbReference>